<sequence>MNLLSTGFRFFGSENSESETLRKPNVSTTVFRQPFSDKTINCNSPNLGENKKAINEGLLQTAGLVKANLDIADEEVFSRAQMKDSYDDILPLSKRLEGVHLQKIIQKFLAQEDKLVDQDQNEPISDQEKFDDDDHNESEYEYVDFEDEVSESWENLEVHMKGGMHEEEEKPEG</sequence>
<dbReference type="KEGG" id="soy:115888573"/>
<evidence type="ECO:0000313" key="2">
    <source>
        <dbReference type="Proteomes" id="UP000504635"/>
    </source>
</evidence>
<dbReference type="InParanoid" id="A0A6J2YLZ8"/>
<dbReference type="GeneID" id="115888573"/>
<accession>A0A6J2YLZ8</accession>
<protein>
    <submittedName>
        <fullName evidence="3">Uncharacterized protein LOC115888573</fullName>
    </submittedName>
</protein>
<feature type="region of interest" description="Disordered" evidence="1">
    <location>
        <begin position="116"/>
        <end position="137"/>
    </location>
</feature>
<reference evidence="3" key="1">
    <citation type="submission" date="2025-08" db="UniProtKB">
        <authorList>
            <consortium name="RefSeq"/>
        </authorList>
    </citation>
    <scope>IDENTIFICATION</scope>
    <source>
        <tissue evidence="3">Gonads</tissue>
    </source>
</reference>
<dbReference type="Proteomes" id="UP000504635">
    <property type="component" value="Unplaced"/>
</dbReference>
<name>A0A6J2YLZ8_SITOR</name>
<organism evidence="2 3">
    <name type="scientific">Sitophilus oryzae</name>
    <name type="common">Rice weevil</name>
    <name type="synonym">Curculio oryzae</name>
    <dbReference type="NCBI Taxonomy" id="7048"/>
    <lineage>
        <taxon>Eukaryota</taxon>
        <taxon>Metazoa</taxon>
        <taxon>Ecdysozoa</taxon>
        <taxon>Arthropoda</taxon>
        <taxon>Hexapoda</taxon>
        <taxon>Insecta</taxon>
        <taxon>Pterygota</taxon>
        <taxon>Neoptera</taxon>
        <taxon>Endopterygota</taxon>
        <taxon>Coleoptera</taxon>
        <taxon>Polyphaga</taxon>
        <taxon>Cucujiformia</taxon>
        <taxon>Curculionidae</taxon>
        <taxon>Dryophthorinae</taxon>
        <taxon>Sitophilus</taxon>
    </lineage>
</organism>
<evidence type="ECO:0000256" key="1">
    <source>
        <dbReference type="SAM" id="MobiDB-lite"/>
    </source>
</evidence>
<dbReference type="AlphaFoldDB" id="A0A6J2YLZ8"/>
<evidence type="ECO:0000313" key="3">
    <source>
        <dbReference type="RefSeq" id="XP_030764194.1"/>
    </source>
</evidence>
<dbReference type="OrthoDB" id="10619653at2759"/>
<proteinExistence type="predicted"/>
<dbReference type="RefSeq" id="XP_030764194.1">
    <property type="nucleotide sequence ID" value="XM_030908334.1"/>
</dbReference>
<keyword evidence="2" id="KW-1185">Reference proteome</keyword>
<gene>
    <name evidence="3" type="primary">LOC115888573</name>
</gene>